<dbReference type="EMBL" id="VOPW01000001">
    <property type="protein sequence ID" value="TXC65353.1"/>
    <property type="molecule type" value="Genomic_DNA"/>
</dbReference>
<evidence type="ECO:0000313" key="3">
    <source>
        <dbReference type="Proteomes" id="UP000321832"/>
    </source>
</evidence>
<dbReference type="GO" id="GO:0030313">
    <property type="term" value="C:cell envelope"/>
    <property type="evidence" value="ECO:0007669"/>
    <property type="project" value="UniProtKB-SubCell"/>
</dbReference>
<dbReference type="PANTHER" id="PTHR22939:SF130">
    <property type="entry name" value="PERIPLASMIC SERINE ENDOPROTEASE DEGP-LIKE-RELATED"/>
    <property type="match status" value="1"/>
</dbReference>
<dbReference type="Gene3D" id="2.40.10.120">
    <property type="match status" value="1"/>
</dbReference>
<dbReference type="Pfam" id="PF13365">
    <property type="entry name" value="Trypsin_2"/>
    <property type="match status" value="1"/>
</dbReference>
<keyword evidence="1" id="KW-0732">Signal</keyword>
<dbReference type="GO" id="GO:0006508">
    <property type="term" value="P:proteolysis"/>
    <property type="evidence" value="ECO:0007669"/>
    <property type="project" value="InterPro"/>
</dbReference>
<dbReference type="InterPro" id="IPR009003">
    <property type="entry name" value="Peptidase_S1_PA"/>
</dbReference>
<feature type="signal peptide" evidence="1">
    <location>
        <begin position="1"/>
        <end position="20"/>
    </location>
</feature>
<organism evidence="2 3">
    <name type="scientific">Piscinibacter aquaticus</name>
    <dbReference type="NCBI Taxonomy" id="392597"/>
    <lineage>
        <taxon>Bacteria</taxon>
        <taxon>Pseudomonadati</taxon>
        <taxon>Pseudomonadota</taxon>
        <taxon>Betaproteobacteria</taxon>
        <taxon>Burkholderiales</taxon>
        <taxon>Sphaerotilaceae</taxon>
        <taxon>Piscinibacter</taxon>
    </lineage>
</organism>
<feature type="chain" id="PRO_5023063641" description="Trypsin-like peptidase domain-containing protein" evidence="1">
    <location>
        <begin position="21"/>
        <end position="210"/>
    </location>
</feature>
<evidence type="ECO:0008006" key="4">
    <source>
        <dbReference type="Google" id="ProtNLM"/>
    </source>
</evidence>
<sequence length="210" mass="21769">MMRTTLLALTVSLAMLAGCAAPSRSFPPDGFANALARAMPFAVGVYGVARAEPVAEGAAQPQADAERGEPAMPYARVGAGFMIDNQGHLVTAAHVVTDTDEIIVKLADQRVLPATLVGADAELDIALLRIASPGPVAPPLGRSAQLRPGHWVLSVGEPYGLNRSVAAGIVGGTDRHFSDDPELLYLQTDIALNPGNPAARWSMPAARSSA</sequence>
<dbReference type="AlphaFoldDB" id="A0A5C6TXT0"/>
<dbReference type="InterPro" id="IPR001940">
    <property type="entry name" value="Peptidase_S1C"/>
</dbReference>
<dbReference type="Proteomes" id="UP000321832">
    <property type="component" value="Unassembled WGS sequence"/>
</dbReference>
<evidence type="ECO:0000313" key="2">
    <source>
        <dbReference type="EMBL" id="TXC65353.1"/>
    </source>
</evidence>
<accession>A0A5C6TXT0</accession>
<comment type="caution">
    <text evidence="2">The sequence shown here is derived from an EMBL/GenBank/DDBJ whole genome shotgun (WGS) entry which is preliminary data.</text>
</comment>
<reference evidence="2 3" key="1">
    <citation type="submission" date="2019-08" db="EMBL/GenBank/DDBJ databases">
        <authorList>
            <person name="Khan S.A."/>
            <person name="Jeon C.O."/>
            <person name="Jeong S.E."/>
        </authorList>
    </citation>
    <scope>NUCLEOTIDE SEQUENCE [LARGE SCALE GENOMIC DNA]</scope>
    <source>
        <strain evidence="3">IMCC1728</strain>
    </source>
</reference>
<name>A0A5C6TXT0_9BURK</name>
<dbReference type="GO" id="GO:0042597">
    <property type="term" value="C:periplasmic space"/>
    <property type="evidence" value="ECO:0007669"/>
    <property type="project" value="TreeGrafter"/>
</dbReference>
<dbReference type="GO" id="GO:0004252">
    <property type="term" value="F:serine-type endopeptidase activity"/>
    <property type="evidence" value="ECO:0007669"/>
    <property type="project" value="InterPro"/>
</dbReference>
<dbReference type="PROSITE" id="PS51257">
    <property type="entry name" value="PROKAR_LIPOPROTEIN"/>
    <property type="match status" value="1"/>
</dbReference>
<dbReference type="SUPFAM" id="SSF50494">
    <property type="entry name" value="Trypsin-like serine proteases"/>
    <property type="match status" value="1"/>
</dbReference>
<dbReference type="PRINTS" id="PR00834">
    <property type="entry name" value="PROTEASES2C"/>
</dbReference>
<protein>
    <recommendedName>
        <fullName evidence="4">Trypsin-like peptidase domain-containing protein</fullName>
    </recommendedName>
</protein>
<evidence type="ECO:0000256" key="1">
    <source>
        <dbReference type="SAM" id="SignalP"/>
    </source>
</evidence>
<proteinExistence type="predicted"/>
<dbReference type="PANTHER" id="PTHR22939">
    <property type="entry name" value="SERINE PROTEASE FAMILY S1C HTRA-RELATED"/>
    <property type="match status" value="1"/>
</dbReference>
<keyword evidence="3" id="KW-1185">Reference proteome</keyword>
<gene>
    <name evidence="2" type="ORF">FSC37_02305</name>
</gene>